<comment type="caution">
    <text evidence="3">The sequence shown here is derived from an EMBL/GenBank/DDBJ whole genome shotgun (WGS) entry which is preliminary data.</text>
</comment>
<proteinExistence type="predicted"/>
<sequence>MNSRLTRTLSLAALVLTLTGVTTPTVSALADGGPTTTATTQKPVAQKPVTTPTPSKPAPALPTEPAAGQPGSRIKLESNYTDNTRDLGGYVTADGKWKIADHRLLRSNNLSKLTVNDAKLLADTYDVKKVIDMRTNGQIKKSPDKPIPGADWQQISILGKLADVPHVPNRPADDLSGDGAFYDHRLEFAYSAVTGYRQFLSGLLTQKGATLFHCSSGKDRTGIGAVLIMSALGMDRKTIYTDYLLSETYKHHVNKYWLDEYYREVLSHYQTMDNYLTTLMQFGPYQRELLKSKYLVSTDGKETPYPAPAAPSTPAPVPVPQPATPVEKPEVKPTPDPVKPKPEVMTPQQPEKPVNHKPAKKAKTVKVLSVKKVKGVRYVHTKAKRAYFYDLKLKHQVGKTAKHSTTKWKVVKEAKLKVNGKTVKYLQIKSPHGYHRWIQANFVTTSR</sequence>
<feature type="compositionally biased region" description="Polar residues" evidence="1">
    <location>
        <begin position="34"/>
        <end position="53"/>
    </location>
</feature>
<feature type="compositionally biased region" description="Basic and acidic residues" evidence="1">
    <location>
        <begin position="327"/>
        <end position="342"/>
    </location>
</feature>
<dbReference type="GO" id="GO:0004721">
    <property type="term" value="F:phosphoprotein phosphatase activity"/>
    <property type="evidence" value="ECO:0007669"/>
    <property type="project" value="InterPro"/>
</dbReference>
<gene>
    <name evidence="3" type="ORF">FD25_GL002541</name>
</gene>
<dbReference type="InterPro" id="IPR026893">
    <property type="entry name" value="Tyr/Ser_Pase_IphP-type"/>
</dbReference>
<dbReference type="PROSITE" id="PS00383">
    <property type="entry name" value="TYR_PHOSPHATASE_1"/>
    <property type="match status" value="1"/>
</dbReference>
<dbReference type="STRING" id="1423715.FD25_GL002541"/>
<accession>A0A0R1LJJ3</accession>
<feature type="region of interest" description="Disordered" evidence="1">
    <location>
        <begin position="25"/>
        <end position="75"/>
    </location>
</feature>
<dbReference type="OrthoDB" id="2317858at2"/>
<evidence type="ECO:0000256" key="2">
    <source>
        <dbReference type="SAM" id="SignalP"/>
    </source>
</evidence>
<dbReference type="Gene3D" id="3.90.190.10">
    <property type="entry name" value="Protein tyrosine phosphatase superfamily"/>
    <property type="match status" value="1"/>
</dbReference>
<name>A0A0R1LJJ3_9LACO</name>
<dbReference type="InterPro" id="IPR029021">
    <property type="entry name" value="Prot-tyrosine_phosphatase-like"/>
</dbReference>
<dbReference type="AlphaFoldDB" id="A0A0R1LJJ3"/>
<dbReference type="SUPFAM" id="SSF52799">
    <property type="entry name" value="(Phosphotyrosine protein) phosphatases II"/>
    <property type="match status" value="1"/>
</dbReference>
<evidence type="ECO:0000313" key="4">
    <source>
        <dbReference type="Proteomes" id="UP000051955"/>
    </source>
</evidence>
<dbReference type="Proteomes" id="UP000051955">
    <property type="component" value="Unassembled WGS sequence"/>
</dbReference>
<keyword evidence="4" id="KW-1185">Reference proteome</keyword>
<keyword evidence="2" id="KW-0732">Signal</keyword>
<evidence type="ECO:0000256" key="1">
    <source>
        <dbReference type="SAM" id="MobiDB-lite"/>
    </source>
</evidence>
<feature type="region of interest" description="Disordered" evidence="1">
    <location>
        <begin position="301"/>
        <end position="362"/>
    </location>
</feature>
<protein>
    <submittedName>
        <fullName evidence="3">Protein tyrosine serine phosphatase</fullName>
    </submittedName>
</protein>
<dbReference type="Pfam" id="PF13350">
    <property type="entry name" value="Y_phosphatase3"/>
    <property type="match status" value="1"/>
</dbReference>
<reference evidence="3 4" key="1">
    <citation type="journal article" date="2015" name="Genome Announc.">
        <title>Expanding the biotechnology potential of lactobacilli through comparative genomics of 213 strains and associated genera.</title>
        <authorList>
            <person name="Sun Z."/>
            <person name="Harris H.M."/>
            <person name="McCann A."/>
            <person name="Guo C."/>
            <person name="Argimon S."/>
            <person name="Zhang W."/>
            <person name="Yang X."/>
            <person name="Jeffery I.B."/>
            <person name="Cooney J.C."/>
            <person name="Kagawa T.F."/>
            <person name="Liu W."/>
            <person name="Song Y."/>
            <person name="Salvetti E."/>
            <person name="Wrobel A."/>
            <person name="Rasinkangas P."/>
            <person name="Parkhill J."/>
            <person name="Rea M.C."/>
            <person name="O'Sullivan O."/>
            <person name="Ritari J."/>
            <person name="Douillard F.P."/>
            <person name="Paul Ross R."/>
            <person name="Yang R."/>
            <person name="Briner A.E."/>
            <person name="Felis G.E."/>
            <person name="de Vos W.M."/>
            <person name="Barrangou R."/>
            <person name="Klaenhammer T.R."/>
            <person name="Caufield P.W."/>
            <person name="Cui Y."/>
            <person name="Zhang H."/>
            <person name="O'Toole P.W."/>
        </authorList>
    </citation>
    <scope>NUCLEOTIDE SEQUENCE [LARGE SCALE GENOMIC DNA]</scope>
    <source>
        <strain evidence="3 4">DSM 19394</strain>
    </source>
</reference>
<dbReference type="InterPro" id="IPR016130">
    <property type="entry name" value="Tyr_Pase_AS"/>
</dbReference>
<feature type="compositionally biased region" description="Pro residues" evidence="1">
    <location>
        <begin position="305"/>
        <end position="323"/>
    </location>
</feature>
<organism evidence="3 4">
    <name type="scientific">Levilactobacillus acidifarinae DSM 19394 = JCM 15949</name>
    <dbReference type="NCBI Taxonomy" id="1423715"/>
    <lineage>
        <taxon>Bacteria</taxon>
        <taxon>Bacillati</taxon>
        <taxon>Bacillota</taxon>
        <taxon>Bacilli</taxon>
        <taxon>Lactobacillales</taxon>
        <taxon>Lactobacillaceae</taxon>
        <taxon>Levilactobacillus</taxon>
    </lineage>
</organism>
<feature type="chain" id="PRO_5039672220" evidence="2">
    <location>
        <begin position="29"/>
        <end position="447"/>
    </location>
</feature>
<dbReference type="EMBL" id="AZDV01000005">
    <property type="protein sequence ID" value="KRK96078.1"/>
    <property type="molecule type" value="Genomic_DNA"/>
</dbReference>
<dbReference type="RefSeq" id="WP_057801471.1">
    <property type="nucleotide sequence ID" value="NZ_AZDV01000005.1"/>
</dbReference>
<evidence type="ECO:0000313" key="3">
    <source>
        <dbReference type="EMBL" id="KRK96078.1"/>
    </source>
</evidence>
<dbReference type="PATRIC" id="fig|1423715.3.peg.2622"/>
<feature type="signal peptide" evidence="2">
    <location>
        <begin position="1"/>
        <end position="28"/>
    </location>
</feature>